<dbReference type="OrthoDB" id="2121828at2759"/>
<feature type="non-terminal residue" evidence="1">
    <location>
        <position position="1"/>
    </location>
</feature>
<gene>
    <name evidence="1" type="ORF">K503DRAFT_698825</name>
</gene>
<organism evidence="1 2">
    <name type="scientific">Rhizopogon vinicolor AM-OR11-026</name>
    <dbReference type="NCBI Taxonomy" id="1314800"/>
    <lineage>
        <taxon>Eukaryota</taxon>
        <taxon>Fungi</taxon>
        <taxon>Dikarya</taxon>
        <taxon>Basidiomycota</taxon>
        <taxon>Agaricomycotina</taxon>
        <taxon>Agaricomycetes</taxon>
        <taxon>Agaricomycetidae</taxon>
        <taxon>Boletales</taxon>
        <taxon>Suillineae</taxon>
        <taxon>Rhizopogonaceae</taxon>
        <taxon>Rhizopogon</taxon>
    </lineage>
</organism>
<dbReference type="EMBL" id="KV448617">
    <property type="protein sequence ID" value="OAX34398.1"/>
    <property type="molecule type" value="Genomic_DNA"/>
</dbReference>
<dbReference type="Proteomes" id="UP000092154">
    <property type="component" value="Unassembled WGS sequence"/>
</dbReference>
<evidence type="ECO:0000313" key="2">
    <source>
        <dbReference type="Proteomes" id="UP000092154"/>
    </source>
</evidence>
<reference evidence="1 2" key="1">
    <citation type="submission" date="2016-06" db="EMBL/GenBank/DDBJ databases">
        <title>Comparative genomics of the ectomycorrhizal sister species Rhizopogon vinicolor and Rhizopogon vesiculosus (Basidiomycota: Boletales) reveals a divergence of the mating type B locus.</title>
        <authorList>
            <consortium name="DOE Joint Genome Institute"/>
            <person name="Mujic A.B."/>
            <person name="Kuo A."/>
            <person name="Tritt A."/>
            <person name="Lipzen A."/>
            <person name="Chen C."/>
            <person name="Johnson J."/>
            <person name="Sharma A."/>
            <person name="Barry K."/>
            <person name="Grigoriev I.V."/>
            <person name="Spatafora J.W."/>
        </authorList>
    </citation>
    <scope>NUCLEOTIDE SEQUENCE [LARGE SCALE GENOMIC DNA]</scope>
    <source>
        <strain evidence="1 2">AM-OR11-026</strain>
    </source>
</reference>
<name>A0A1B7MP76_9AGAM</name>
<evidence type="ECO:0000313" key="1">
    <source>
        <dbReference type="EMBL" id="OAX34398.1"/>
    </source>
</evidence>
<proteinExistence type="predicted"/>
<dbReference type="STRING" id="1314800.A0A1B7MP76"/>
<dbReference type="InterPro" id="IPR008972">
    <property type="entry name" value="Cupredoxin"/>
</dbReference>
<protein>
    <submittedName>
        <fullName evidence="1">Uncharacterized protein</fullName>
    </submittedName>
</protein>
<keyword evidence="2" id="KW-1185">Reference proteome</keyword>
<dbReference type="InParanoid" id="A0A1B7MP76"/>
<dbReference type="Gene3D" id="2.60.40.420">
    <property type="entry name" value="Cupredoxins - blue copper proteins"/>
    <property type="match status" value="1"/>
</dbReference>
<accession>A0A1B7MP76</accession>
<dbReference type="AlphaFoldDB" id="A0A1B7MP76"/>
<sequence length="57" mass="6431">PPIIHIEQFSYQEPPMPVLLQMLSGVIHPSDLLPARSVYDLPLNKVIEITLPTQVQL</sequence>